<sequence length="896" mass="97275">MNFNRISAVFNISYYRRFIGVGLLLLITLLVVLHPSTTHAVSTTDFVWKHDSKDPGYSRLGDAVTKALPINDKDADLGNDRILYIADTISYVEGIGDKHQATIFKTDLVGTIESSLQLDNTVVTDIAQLTGQTGKYVIIGEMGFGESPRIPFIKIFDETTFQIVASSDELEVDELKAVVASDRLNEFMVLYDFDSDGINGFTLERYKWETGLSTIVSLGCHDEYPDEYGSEISATQLIKGINPEQYVVVGNSRIPYGELDSTSNGKVFMLAYSPASGDYNSSLSWNKEIPRLGDNNNNFHSITTTKAGNYVAVGFEEAEGEGTSNILIQPMNAVSGTLSTPVVKPFSEEYYFGYQSLHIRQTSDEGYLIGTSFSNDDYDRYGLLLKLNSLYDTEWQKTFGVPGQDHELNDLIVSGSGEPIVTGSIGTFEQQSENYVNNGFIAKLASPNANLSKISYGANDLIVSDGQYKLSVDSSVQSLDLSLHLASSMASTIVLSHTGTVAPSVNGSTLKLQSLTSGVHTVKIRVTSEDMANTKDYDIQVTVAPIPTSNADLTKIQYNTSDLLFDGSKYDLSVGSVVDNVYLKLVYAGTGASHIVTSSGGTVTSTVYDVLKISGLQAGTQTIKIRVTASDHTTTKDYDIRVTRQVELGVEQAVSAGAAQMEFEGGVNIQFNGAQIAPGAKITATLISNPPNIAGSPLKAAGKVLNFTLFGITINPNQPITLQLPVDSSANTAKVGIFYYNEATLKWEYIATQIVNGNAFAQVTHFSIYGVFESEQVALQSSTTFLANGQTEVTLTSSTSEAVIYYTLDASIPTRQSLAYNPAQKPVLNTGQVITAIAMKDGMLNSTASIIQAQIKLDISYVYQQIRNRVDTNNDGIFDRADVTYLLKLIPPYLIK</sequence>
<accession>A0ABX0J4Y1</accession>
<evidence type="ECO:0000313" key="2">
    <source>
        <dbReference type="EMBL" id="NHN29094.1"/>
    </source>
</evidence>
<comment type="caution">
    <text evidence="2">The sequence shown here is derived from an EMBL/GenBank/DDBJ whole genome shotgun (WGS) entry which is preliminary data.</text>
</comment>
<dbReference type="Proteomes" id="UP001165962">
    <property type="component" value="Unassembled WGS sequence"/>
</dbReference>
<evidence type="ECO:0000313" key="3">
    <source>
        <dbReference type="Proteomes" id="UP001165962"/>
    </source>
</evidence>
<gene>
    <name evidence="2" type="ORF">G9U52_04540</name>
</gene>
<name>A0ABX0J4Y1_9BACL</name>
<protein>
    <recommendedName>
        <fullName evidence="1">GH29D-like beta-sandwich domain-containing protein</fullName>
    </recommendedName>
</protein>
<dbReference type="EMBL" id="JAAOIW010000002">
    <property type="protein sequence ID" value="NHN29094.1"/>
    <property type="molecule type" value="Genomic_DNA"/>
</dbReference>
<dbReference type="Pfam" id="PF13290">
    <property type="entry name" value="CHB_HEX_C_1"/>
    <property type="match status" value="1"/>
</dbReference>
<reference evidence="2" key="1">
    <citation type="submission" date="2020-03" db="EMBL/GenBank/DDBJ databases">
        <title>Draft sequencing of Paenibacilllus sp. S3N08.</title>
        <authorList>
            <person name="Kim D.-U."/>
        </authorList>
    </citation>
    <scope>NUCLEOTIDE SEQUENCE</scope>
    <source>
        <strain evidence="2">S3N08</strain>
    </source>
</reference>
<feature type="domain" description="GH29D-like beta-sandwich" evidence="1">
    <location>
        <begin position="788"/>
        <end position="846"/>
    </location>
</feature>
<organism evidence="2 3">
    <name type="scientific">Paenibacillus agricola</name>
    <dbReference type="NCBI Taxonomy" id="2716264"/>
    <lineage>
        <taxon>Bacteria</taxon>
        <taxon>Bacillati</taxon>
        <taxon>Bacillota</taxon>
        <taxon>Bacilli</taxon>
        <taxon>Bacillales</taxon>
        <taxon>Paenibacillaceae</taxon>
        <taxon>Paenibacillus</taxon>
    </lineage>
</organism>
<proteinExistence type="predicted"/>
<dbReference type="RefSeq" id="WP_166146761.1">
    <property type="nucleotide sequence ID" value="NZ_JAAOIW010000002.1"/>
</dbReference>
<evidence type="ECO:0000259" key="1">
    <source>
        <dbReference type="Pfam" id="PF13290"/>
    </source>
</evidence>
<dbReference type="InterPro" id="IPR059177">
    <property type="entry name" value="GH29D-like_dom"/>
</dbReference>
<keyword evidence="3" id="KW-1185">Reference proteome</keyword>